<sequence>MCSIVNNPYTSDLLKPNTNDSENELANSMIINSSPPIYYPITENDRKSFKNLKTGRIITEFQFKVYDLCSQIPEGYVSTYKSLATALSSSPRAVGNALRVNPFAPSPVPCHRVIASNFFIGGFDGEWFGKDKKGKVCDQDDNKNKYEKVNSKLERLAKEGILFDNEGWLIESQRSSHIFNNFN</sequence>
<dbReference type="Proteomes" id="UP000615446">
    <property type="component" value="Unassembled WGS sequence"/>
</dbReference>
<keyword evidence="7" id="KW-0227">DNA damage</keyword>
<dbReference type="PROSITE" id="PS00374">
    <property type="entry name" value="MGMT"/>
    <property type="match status" value="1"/>
</dbReference>
<dbReference type="GO" id="GO:0006281">
    <property type="term" value="P:DNA repair"/>
    <property type="evidence" value="ECO:0007669"/>
    <property type="project" value="UniProtKB-KW"/>
</dbReference>
<evidence type="ECO:0000256" key="9">
    <source>
        <dbReference type="ARBA" id="ARBA00030795"/>
    </source>
</evidence>
<evidence type="ECO:0000256" key="10">
    <source>
        <dbReference type="ARBA" id="ARBA00031621"/>
    </source>
</evidence>
<keyword evidence="8" id="KW-0234">DNA repair</keyword>
<organism evidence="13 14">
    <name type="scientific">Rhizophagus clarus</name>
    <dbReference type="NCBI Taxonomy" id="94130"/>
    <lineage>
        <taxon>Eukaryota</taxon>
        <taxon>Fungi</taxon>
        <taxon>Fungi incertae sedis</taxon>
        <taxon>Mucoromycota</taxon>
        <taxon>Glomeromycotina</taxon>
        <taxon>Glomeromycetes</taxon>
        <taxon>Glomerales</taxon>
        <taxon>Glomeraceae</taxon>
        <taxon>Rhizophagus</taxon>
    </lineage>
</organism>
<dbReference type="AlphaFoldDB" id="A0A8H3M188"/>
<comment type="catalytic activity">
    <reaction evidence="11">
        <text>a 6-O-methyl-2'-deoxyguanosine in DNA + L-cysteinyl-[protein] = S-methyl-L-cysteinyl-[protein] + a 2'-deoxyguanosine in DNA</text>
        <dbReference type="Rhea" id="RHEA:24000"/>
        <dbReference type="Rhea" id="RHEA-COMP:10131"/>
        <dbReference type="Rhea" id="RHEA-COMP:10132"/>
        <dbReference type="Rhea" id="RHEA-COMP:11367"/>
        <dbReference type="Rhea" id="RHEA-COMP:11368"/>
        <dbReference type="ChEBI" id="CHEBI:29950"/>
        <dbReference type="ChEBI" id="CHEBI:82612"/>
        <dbReference type="ChEBI" id="CHEBI:85445"/>
        <dbReference type="ChEBI" id="CHEBI:85448"/>
        <dbReference type="EC" id="2.1.1.63"/>
    </reaction>
</comment>
<dbReference type="SUPFAM" id="SSF46767">
    <property type="entry name" value="Methylated DNA-protein cysteine methyltransferase, C-terminal domain"/>
    <property type="match status" value="1"/>
</dbReference>
<dbReference type="EMBL" id="BLAL01000274">
    <property type="protein sequence ID" value="GES98798.1"/>
    <property type="molecule type" value="Genomic_DNA"/>
</dbReference>
<reference evidence="13" key="1">
    <citation type="submission" date="2019-10" db="EMBL/GenBank/DDBJ databases">
        <title>Conservation and host-specific expression of non-tandemly repeated heterogenous ribosome RNA gene in arbuscular mycorrhizal fungi.</title>
        <authorList>
            <person name="Maeda T."/>
            <person name="Kobayashi Y."/>
            <person name="Nakagawa T."/>
            <person name="Ezawa T."/>
            <person name="Yamaguchi K."/>
            <person name="Bino T."/>
            <person name="Nishimoto Y."/>
            <person name="Shigenobu S."/>
            <person name="Kawaguchi M."/>
        </authorList>
    </citation>
    <scope>NUCLEOTIDE SEQUENCE</scope>
    <source>
        <strain evidence="13">HR1</strain>
    </source>
</reference>
<dbReference type="InterPro" id="IPR014048">
    <property type="entry name" value="MethylDNA_cys_MeTrfase_DNA-bd"/>
</dbReference>
<feature type="domain" description="Methylated-DNA-[protein]-cysteine S-methyltransferase DNA binding" evidence="12">
    <location>
        <begin position="60"/>
        <end position="133"/>
    </location>
</feature>
<gene>
    <name evidence="13" type="ORF">RCL2_002533400</name>
</gene>
<dbReference type="PANTHER" id="PTHR10815:SF13">
    <property type="entry name" value="METHYLATED-DNA--PROTEIN-CYSTEINE METHYLTRANSFERASE"/>
    <property type="match status" value="1"/>
</dbReference>
<dbReference type="InterPro" id="IPR036217">
    <property type="entry name" value="MethylDNA_cys_MeTrfase_DNAb"/>
</dbReference>
<comment type="catalytic activity">
    <reaction evidence="1">
        <text>a 4-O-methyl-thymidine in DNA + L-cysteinyl-[protein] = a thymidine in DNA + S-methyl-L-cysteinyl-[protein]</text>
        <dbReference type="Rhea" id="RHEA:53428"/>
        <dbReference type="Rhea" id="RHEA-COMP:10131"/>
        <dbReference type="Rhea" id="RHEA-COMP:10132"/>
        <dbReference type="Rhea" id="RHEA-COMP:13555"/>
        <dbReference type="Rhea" id="RHEA-COMP:13556"/>
        <dbReference type="ChEBI" id="CHEBI:29950"/>
        <dbReference type="ChEBI" id="CHEBI:82612"/>
        <dbReference type="ChEBI" id="CHEBI:137386"/>
        <dbReference type="ChEBI" id="CHEBI:137387"/>
        <dbReference type="EC" id="2.1.1.63"/>
    </reaction>
</comment>
<dbReference type="EC" id="2.1.1.63" evidence="3"/>
<dbReference type="Gene3D" id="1.10.10.10">
    <property type="entry name" value="Winged helix-like DNA-binding domain superfamily/Winged helix DNA-binding domain"/>
    <property type="match status" value="1"/>
</dbReference>
<dbReference type="PANTHER" id="PTHR10815">
    <property type="entry name" value="METHYLATED-DNA--PROTEIN-CYSTEINE METHYLTRANSFERASE"/>
    <property type="match status" value="1"/>
</dbReference>
<evidence type="ECO:0000256" key="6">
    <source>
        <dbReference type="ARBA" id="ARBA00022679"/>
    </source>
</evidence>
<dbReference type="GO" id="GO:0003908">
    <property type="term" value="F:methylated-DNA-[protein]-cysteine S-methyltransferase activity"/>
    <property type="evidence" value="ECO:0007669"/>
    <property type="project" value="UniProtKB-EC"/>
</dbReference>
<evidence type="ECO:0000256" key="7">
    <source>
        <dbReference type="ARBA" id="ARBA00022763"/>
    </source>
</evidence>
<keyword evidence="6 13" id="KW-0808">Transferase</keyword>
<dbReference type="OrthoDB" id="1907495at2759"/>
<evidence type="ECO:0000256" key="1">
    <source>
        <dbReference type="ARBA" id="ARBA00001286"/>
    </source>
</evidence>
<evidence type="ECO:0000313" key="14">
    <source>
        <dbReference type="Proteomes" id="UP000615446"/>
    </source>
</evidence>
<keyword evidence="5 13" id="KW-0489">Methyltransferase</keyword>
<evidence type="ECO:0000256" key="11">
    <source>
        <dbReference type="ARBA" id="ARBA00049348"/>
    </source>
</evidence>
<evidence type="ECO:0000256" key="8">
    <source>
        <dbReference type="ARBA" id="ARBA00023204"/>
    </source>
</evidence>
<name>A0A8H3M188_9GLOM</name>
<comment type="similarity">
    <text evidence="2">Belongs to the MGMT family.</text>
</comment>
<comment type="caution">
    <text evidence="13">The sequence shown here is derived from an EMBL/GenBank/DDBJ whole genome shotgun (WGS) entry which is preliminary data.</text>
</comment>
<evidence type="ECO:0000256" key="2">
    <source>
        <dbReference type="ARBA" id="ARBA00008711"/>
    </source>
</evidence>
<protein>
    <recommendedName>
        <fullName evidence="4">Methylated-DNA--protein-cysteine methyltransferase</fullName>
        <ecNumber evidence="3">2.1.1.63</ecNumber>
    </recommendedName>
    <alternativeName>
        <fullName evidence="9">6-O-methylguanine-DNA methyltransferase</fullName>
    </alternativeName>
    <alternativeName>
        <fullName evidence="10">O-6-methylguanine-DNA-alkyltransferase</fullName>
    </alternativeName>
</protein>
<dbReference type="CDD" id="cd06445">
    <property type="entry name" value="ATase"/>
    <property type="match status" value="1"/>
</dbReference>
<dbReference type="NCBIfam" id="TIGR00589">
    <property type="entry name" value="ogt"/>
    <property type="match status" value="1"/>
</dbReference>
<evidence type="ECO:0000256" key="5">
    <source>
        <dbReference type="ARBA" id="ARBA00022603"/>
    </source>
</evidence>
<dbReference type="InterPro" id="IPR036388">
    <property type="entry name" value="WH-like_DNA-bd_sf"/>
</dbReference>
<evidence type="ECO:0000256" key="4">
    <source>
        <dbReference type="ARBA" id="ARBA00015377"/>
    </source>
</evidence>
<dbReference type="InterPro" id="IPR001497">
    <property type="entry name" value="MethylDNA_cys_MeTrfase_AS"/>
</dbReference>
<dbReference type="GO" id="GO:0032259">
    <property type="term" value="P:methylation"/>
    <property type="evidence" value="ECO:0007669"/>
    <property type="project" value="UniProtKB-KW"/>
</dbReference>
<proteinExistence type="inferred from homology"/>
<evidence type="ECO:0000313" key="13">
    <source>
        <dbReference type="EMBL" id="GES98798.1"/>
    </source>
</evidence>
<dbReference type="Pfam" id="PF01035">
    <property type="entry name" value="DNA_binding_1"/>
    <property type="match status" value="1"/>
</dbReference>
<evidence type="ECO:0000259" key="12">
    <source>
        <dbReference type="Pfam" id="PF01035"/>
    </source>
</evidence>
<accession>A0A8H3M188</accession>
<evidence type="ECO:0000256" key="3">
    <source>
        <dbReference type="ARBA" id="ARBA00011918"/>
    </source>
</evidence>